<dbReference type="PANTHER" id="PTHR43537">
    <property type="entry name" value="TRANSCRIPTIONAL REGULATOR, GNTR FAMILY"/>
    <property type="match status" value="1"/>
</dbReference>
<keyword evidence="2 5" id="KW-0238">DNA-binding</keyword>
<keyword evidence="6" id="KW-1185">Reference proteome</keyword>
<keyword evidence="3" id="KW-0804">Transcription</keyword>
<dbReference type="InterPro" id="IPR011711">
    <property type="entry name" value="GntR_C"/>
</dbReference>
<dbReference type="PROSITE" id="PS50949">
    <property type="entry name" value="HTH_GNTR"/>
    <property type="match status" value="1"/>
</dbReference>
<dbReference type="InterPro" id="IPR036390">
    <property type="entry name" value="WH_DNA-bd_sf"/>
</dbReference>
<dbReference type="OrthoDB" id="3289286at2"/>
<dbReference type="SMART" id="SM00345">
    <property type="entry name" value="HTH_GNTR"/>
    <property type="match status" value="1"/>
</dbReference>
<dbReference type="SMART" id="SM00895">
    <property type="entry name" value="FCD"/>
    <property type="match status" value="1"/>
</dbReference>
<dbReference type="SUPFAM" id="SSF48008">
    <property type="entry name" value="GntR ligand-binding domain-like"/>
    <property type="match status" value="1"/>
</dbReference>
<evidence type="ECO:0000259" key="4">
    <source>
        <dbReference type="PROSITE" id="PS50949"/>
    </source>
</evidence>
<reference evidence="5" key="1">
    <citation type="submission" date="2016-10" db="EMBL/GenBank/DDBJ databases">
        <authorList>
            <person name="Varghese N."/>
            <person name="Submissions S."/>
        </authorList>
    </citation>
    <scope>NUCLEOTIDE SEQUENCE [LARGE SCALE GENOMIC DNA]</scope>
    <source>
        <strain evidence="5">DSM 22082</strain>
    </source>
</reference>
<dbReference type="InterPro" id="IPR008920">
    <property type="entry name" value="TF_FadR/GntR_C"/>
</dbReference>
<name>A0A1H1X6V7_BRESA</name>
<dbReference type="InterPro" id="IPR000524">
    <property type="entry name" value="Tscrpt_reg_HTH_GntR"/>
</dbReference>
<evidence type="ECO:0000256" key="3">
    <source>
        <dbReference type="ARBA" id="ARBA00023163"/>
    </source>
</evidence>
<dbReference type="SUPFAM" id="SSF46785">
    <property type="entry name" value="Winged helix' DNA-binding domain"/>
    <property type="match status" value="1"/>
</dbReference>
<evidence type="ECO:0000256" key="2">
    <source>
        <dbReference type="ARBA" id="ARBA00023125"/>
    </source>
</evidence>
<dbReference type="Gene3D" id="1.20.120.530">
    <property type="entry name" value="GntR ligand-binding domain-like"/>
    <property type="match status" value="1"/>
</dbReference>
<keyword evidence="1" id="KW-0805">Transcription regulation</keyword>
<dbReference type="EMBL" id="LT629739">
    <property type="protein sequence ID" value="SDT04922.1"/>
    <property type="molecule type" value="Genomic_DNA"/>
</dbReference>
<gene>
    <name evidence="5" type="ORF">SAMN04489751_3609</name>
</gene>
<dbReference type="Proteomes" id="UP000199700">
    <property type="component" value="Chromosome"/>
</dbReference>
<sequence length="242" mass="26874">MAGRPRSIMETAYADIKHRIMVLELEPGMPIDDISISKELGVSRTPVREALFRLSTEGLILSDSGKSGFFVRPMDLVSVSNLFEAHMVTARAIARLVAVRATRENLDEMKTAEQAVVRAIWDEDPAAVASTNAHLHRLEATASKNSFLESLALSIHDHGQRIGFLAFGGRTSWDLLRDHFSKVQGDHHELIAAYEARDPDLAEEIAGRHVLLFRDRIMAFMKMETVNDVNLGGDILSSARLD</sequence>
<dbReference type="PANTHER" id="PTHR43537:SF5">
    <property type="entry name" value="UXU OPERON TRANSCRIPTIONAL REGULATOR"/>
    <property type="match status" value="1"/>
</dbReference>
<feature type="domain" description="HTH gntR-type" evidence="4">
    <location>
        <begin position="6"/>
        <end position="74"/>
    </location>
</feature>
<dbReference type="RefSeq" id="WP_092107763.1">
    <property type="nucleotide sequence ID" value="NZ_LT629739.1"/>
</dbReference>
<dbReference type="Pfam" id="PF07729">
    <property type="entry name" value="FCD"/>
    <property type="match status" value="1"/>
</dbReference>
<evidence type="ECO:0000313" key="5">
    <source>
        <dbReference type="EMBL" id="SDT04922.1"/>
    </source>
</evidence>
<accession>A0A1H1X6V7</accession>
<dbReference type="GO" id="GO:0003677">
    <property type="term" value="F:DNA binding"/>
    <property type="evidence" value="ECO:0007669"/>
    <property type="project" value="UniProtKB-KW"/>
</dbReference>
<dbReference type="STRING" id="629680.SAMN04489751_3609"/>
<dbReference type="Pfam" id="PF00392">
    <property type="entry name" value="GntR"/>
    <property type="match status" value="1"/>
</dbReference>
<dbReference type="InterPro" id="IPR036388">
    <property type="entry name" value="WH-like_DNA-bd_sf"/>
</dbReference>
<dbReference type="Gene3D" id="1.10.10.10">
    <property type="entry name" value="Winged helix-like DNA-binding domain superfamily/Winged helix DNA-binding domain"/>
    <property type="match status" value="1"/>
</dbReference>
<evidence type="ECO:0000256" key="1">
    <source>
        <dbReference type="ARBA" id="ARBA00023015"/>
    </source>
</evidence>
<evidence type="ECO:0000313" key="6">
    <source>
        <dbReference type="Proteomes" id="UP000199700"/>
    </source>
</evidence>
<dbReference type="GO" id="GO:0003700">
    <property type="term" value="F:DNA-binding transcription factor activity"/>
    <property type="evidence" value="ECO:0007669"/>
    <property type="project" value="InterPro"/>
</dbReference>
<organism evidence="5 6">
    <name type="scientific">Brevibacterium sandarakinum</name>
    <dbReference type="NCBI Taxonomy" id="629680"/>
    <lineage>
        <taxon>Bacteria</taxon>
        <taxon>Bacillati</taxon>
        <taxon>Actinomycetota</taxon>
        <taxon>Actinomycetes</taxon>
        <taxon>Micrococcales</taxon>
        <taxon>Brevibacteriaceae</taxon>
        <taxon>Brevibacterium</taxon>
    </lineage>
</organism>
<proteinExistence type="predicted"/>
<protein>
    <submittedName>
        <fullName evidence="5">DNA-binding transcriptional regulator, GntR family</fullName>
    </submittedName>
</protein>
<dbReference type="AlphaFoldDB" id="A0A1H1X6V7"/>